<organism evidence="3 4">
    <name type="scientific">Dendrobium nobile</name>
    <name type="common">Orchid</name>
    <dbReference type="NCBI Taxonomy" id="94219"/>
    <lineage>
        <taxon>Eukaryota</taxon>
        <taxon>Viridiplantae</taxon>
        <taxon>Streptophyta</taxon>
        <taxon>Embryophyta</taxon>
        <taxon>Tracheophyta</taxon>
        <taxon>Spermatophyta</taxon>
        <taxon>Magnoliopsida</taxon>
        <taxon>Liliopsida</taxon>
        <taxon>Asparagales</taxon>
        <taxon>Orchidaceae</taxon>
        <taxon>Epidendroideae</taxon>
        <taxon>Malaxideae</taxon>
        <taxon>Dendrobiinae</taxon>
        <taxon>Dendrobium</taxon>
    </lineage>
</organism>
<gene>
    <name evidence="3" type="ORF">KFK09_026532</name>
</gene>
<feature type="domain" description="Reverse transcriptase" evidence="2">
    <location>
        <begin position="292"/>
        <end position="439"/>
    </location>
</feature>
<dbReference type="PROSITE" id="PS50878">
    <property type="entry name" value="RT_POL"/>
    <property type="match status" value="1"/>
</dbReference>
<feature type="transmembrane region" description="Helical" evidence="1">
    <location>
        <begin position="414"/>
        <end position="437"/>
    </location>
</feature>
<evidence type="ECO:0000259" key="2">
    <source>
        <dbReference type="PROSITE" id="PS50878"/>
    </source>
</evidence>
<dbReference type="SUPFAM" id="SSF56219">
    <property type="entry name" value="DNase I-like"/>
    <property type="match status" value="1"/>
</dbReference>
<dbReference type="PANTHER" id="PTHR31635">
    <property type="entry name" value="REVERSE TRANSCRIPTASE DOMAIN-CONTAINING PROTEIN-RELATED"/>
    <property type="match status" value="1"/>
</dbReference>
<protein>
    <recommendedName>
        <fullName evidence="2">Reverse transcriptase domain-containing protein</fullName>
    </recommendedName>
</protein>
<dbReference type="Proteomes" id="UP000829196">
    <property type="component" value="Unassembled WGS sequence"/>
</dbReference>
<keyword evidence="1" id="KW-1133">Transmembrane helix</keyword>
<dbReference type="PANTHER" id="PTHR31635:SF196">
    <property type="entry name" value="REVERSE TRANSCRIPTASE DOMAIN-CONTAINING PROTEIN-RELATED"/>
    <property type="match status" value="1"/>
</dbReference>
<evidence type="ECO:0000256" key="1">
    <source>
        <dbReference type="SAM" id="Phobius"/>
    </source>
</evidence>
<dbReference type="Pfam" id="PF00078">
    <property type="entry name" value="RVT_1"/>
    <property type="match status" value="1"/>
</dbReference>
<keyword evidence="4" id="KW-1185">Reference proteome</keyword>
<dbReference type="OrthoDB" id="685351at2759"/>
<accession>A0A8T3A847</accession>
<evidence type="ECO:0000313" key="3">
    <source>
        <dbReference type="EMBL" id="KAI0492263.1"/>
    </source>
</evidence>
<sequence>MGHLRTFYVFNQSDVYGSNAEDRTILWQQLCNNIPSPGLPWILMGNFNCCRFQNEKAGGFPFHFSCLGEFNSFIFGNHLSDLYSTSLFYTWFNQQTESPIHLKLDRVLVNETWIAQYPLSHYLVDKPICSDHNPITLKEGSNHLTISRFQFKNFRTSKDDFLNIMLDIFLEPMDKQKSLLTLLDADPTSLPLNSTLKSINGEFADLTSSWTSWMLYNPQDLQIPEISCFPPGRTLPSSMYSTLTDPISYTKIRNVVFSGASSSSPRPHGFNFQFYKSSWHILGPSLCKAVKSFSVKGYLPKGIKSTAIFLIPKTSHVNFVSNFRPISLCNTLNKIISKILATRLKCIMPLIINKARAVFISNRISTDNVILVYEILGFFKKCTKVPYFCAKLDIKKAFDSLSRKFLLLRMAQKGIPLFSSNGLKLVFITCTFLYALMGA</sequence>
<dbReference type="Gene3D" id="3.60.10.10">
    <property type="entry name" value="Endonuclease/exonuclease/phosphatase"/>
    <property type="match status" value="1"/>
</dbReference>
<evidence type="ECO:0000313" key="4">
    <source>
        <dbReference type="Proteomes" id="UP000829196"/>
    </source>
</evidence>
<dbReference type="EMBL" id="JAGYWB010000018">
    <property type="protein sequence ID" value="KAI0492263.1"/>
    <property type="molecule type" value="Genomic_DNA"/>
</dbReference>
<dbReference type="InterPro" id="IPR000477">
    <property type="entry name" value="RT_dom"/>
</dbReference>
<comment type="caution">
    <text evidence="3">The sequence shown here is derived from an EMBL/GenBank/DDBJ whole genome shotgun (WGS) entry which is preliminary data.</text>
</comment>
<keyword evidence="1" id="KW-0472">Membrane</keyword>
<proteinExistence type="predicted"/>
<keyword evidence="1" id="KW-0812">Transmembrane</keyword>
<dbReference type="InterPro" id="IPR036691">
    <property type="entry name" value="Endo/exonu/phosph_ase_sf"/>
</dbReference>
<reference evidence="3" key="1">
    <citation type="journal article" date="2022" name="Front. Genet.">
        <title>Chromosome-Scale Assembly of the Dendrobium nobile Genome Provides Insights Into the Molecular Mechanism of the Biosynthesis of the Medicinal Active Ingredient of Dendrobium.</title>
        <authorList>
            <person name="Xu Q."/>
            <person name="Niu S.-C."/>
            <person name="Li K.-L."/>
            <person name="Zheng P.-J."/>
            <person name="Zhang X.-J."/>
            <person name="Jia Y."/>
            <person name="Liu Y."/>
            <person name="Niu Y.-X."/>
            <person name="Yu L.-H."/>
            <person name="Chen D.-F."/>
            <person name="Zhang G.-Q."/>
        </authorList>
    </citation>
    <scope>NUCLEOTIDE SEQUENCE</scope>
    <source>
        <tissue evidence="3">Leaf</tissue>
    </source>
</reference>
<dbReference type="AlphaFoldDB" id="A0A8T3A847"/>
<name>A0A8T3A847_DENNO</name>